<reference evidence="2" key="1">
    <citation type="submission" date="2020-07" db="EMBL/GenBank/DDBJ databases">
        <title>Huge and variable diversity of episymbiotic CPR bacteria and DPANN archaea in groundwater ecosystems.</title>
        <authorList>
            <person name="He C.Y."/>
            <person name="Keren R."/>
            <person name="Whittaker M."/>
            <person name="Farag I.F."/>
            <person name="Doudna J."/>
            <person name="Cate J.H.D."/>
            <person name="Banfield J.F."/>
        </authorList>
    </citation>
    <scope>NUCLEOTIDE SEQUENCE</scope>
    <source>
        <strain evidence="2">NC_groundwater_1664_Pr3_B-0.1um_52_9</strain>
    </source>
</reference>
<feature type="region of interest" description="Disordered" evidence="1">
    <location>
        <begin position="148"/>
        <end position="169"/>
    </location>
</feature>
<name>A0A9D6YZ71_9BACT</name>
<dbReference type="Pfam" id="PF13801">
    <property type="entry name" value="Metal_resist"/>
    <property type="match status" value="1"/>
</dbReference>
<comment type="caution">
    <text evidence="2">The sequence shown here is derived from an EMBL/GenBank/DDBJ whole genome shotgun (WGS) entry which is preliminary data.</text>
</comment>
<gene>
    <name evidence="2" type="ORF">HY912_03315</name>
</gene>
<dbReference type="Gene3D" id="1.20.120.1490">
    <property type="match status" value="1"/>
</dbReference>
<protein>
    <submittedName>
        <fullName evidence="2">Periplasmic heavy metal sensor</fullName>
    </submittedName>
</protein>
<proteinExistence type="predicted"/>
<dbReference type="InterPro" id="IPR025961">
    <property type="entry name" value="Metal_resist"/>
</dbReference>
<evidence type="ECO:0000313" key="2">
    <source>
        <dbReference type="EMBL" id="MBI5248503.1"/>
    </source>
</evidence>
<dbReference type="Proteomes" id="UP000807825">
    <property type="component" value="Unassembled WGS sequence"/>
</dbReference>
<evidence type="ECO:0000313" key="3">
    <source>
        <dbReference type="Proteomes" id="UP000807825"/>
    </source>
</evidence>
<accession>A0A9D6YZ71</accession>
<evidence type="ECO:0000256" key="1">
    <source>
        <dbReference type="SAM" id="MobiDB-lite"/>
    </source>
</evidence>
<sequence length="169" mass="18536">MKRIIFIGLFIFSIVLNVAVAATLGWHIWNEGSFGAGSLTQEAPIVKEDLRQIRQAMSAQDRTALMETRQRVIDKNVELLDVIAKNPGNLSAAESKIKELAGLRELMERQALARISTVMASLPEEKRQAFVVVLKKRACMMPVMGYGRGGGRRGPGRGGMECRPTPGGE</sequence>
<dbReference type="AlphaFoldDB" id="A0A9D6YZ71"/>
<dbReference type="EMBL" id="JACRDE010000098">
    <property type="protein sequence ID" value="MBI5248503.1"/>
    <property type="molecule type" value="Genomic_DNA"/>
</dbReference>
<organism evidence="2 3">
    <name type="scientific">Desulfomonile tiedjei</name>
    <dbReference type="NCBI Taxonomy" id="2358"/>
    <lineage>
        <taxon>Bacteria</taxon>
        <taxon>Pseudomonadati</taxon>
        <taxon>Thermodesulfobacteriota</taxon>
        <taxon>Desulfomonilia</taxon>
        <taxon>Desulfomonilales</taxon>
        <taxon>Desulfomonilaceae</taxon>
        <taxon>Desulfomonile</taxon>
    </lineage>
</organism>